<dbReference type="EMBL" id="OB793887">
    <property type="protein sequence ID" value="CAD7428873.1"/>
    <property type="molecule type" value="Genomic_DNA"/>
</dbReference>
<organism evidence="1">
    <name type="scientific">Timema monikensis</name>
    <dbReference type="NCBI Taxonomy" id="170555"/>
    <lineage>
        <taxon>Eukaryota</taxon>
        <taxon>Metazoa</taxon>
        <taxon>Ecdysozoa</taxon>
        <taxon>Arthropoda</taxon>
        <taxon>Hexapoda</taxon>
        <taxon>Insecta</taxon>
        <taxon>Pterygota</taxon>
        <taxon>Neoptera</taxon>
        <taxon>Polyneoptera</taxon>
        <taxon>Phasmatodea</taxon>
        <taxon>Timematodea</taxon>
        <taxon>Timematoidea</taxon>
        <taxon>Timematidae</taxon>
        <taxon>Timema</taxon>
    </lineage>
</organism>
<evidence type="ECO:0000313" key="1">
    <source>
        <dbReference type="EMBL" id="CAD7428873.1"/>
    </source>
</evidence>
<name>A0A7R9E7I5_9NEOP</name>
<reference evidence="1" key="1">
    <citation type="submission" date="2020-11" db="EMBL/GenBank/DDBJ databases">
        <authorList>
            <person name="Tran Van P."/>
        </authorList>
    </citation>
    <scope>NUCLEOTIDE SEQUENCE</scope>
</reference>
<protein>
    <submittedName>
        <fullName evidence="1">Uncharacterized protein</fullName>
    </submittedName>
</protein>
<sequence>MSAFLFFHERSVPSFVWRENGEPLKKNRLGRPDWDSNLDLPVVNRPVQHRSDALDHAATEAGSRTIEVTSLYRYLVEASETFVCGPPSGDPYLRYYSRKELDCHWLGDRGLKTGQIYCSSMWNSLKEHQL</sequence>
<gene>
    <name evidence="1" type="ORF">TMSB3V08_LOCUS5663</name>
</gene>
<accession>A0A7R9E7I5</accession>
<proteinExistence type="predicted"/>
<dbReference type="AlphaFoldDB" id="A0A7R9E7I5"/>